<evidence type="ECO:0000256" key="1">
    <source>
        <dbReference type="HAMAP-Rule" id="MF_00652"/>
    </source>
</evidence>
<dbReference type="RefSeq" id="WP_256619236.1">
    <property type="nucleotide sequence ID" value="NZ_JANIBC010000004.1"/>
</dbReference>
<organism evidence="2 3">
    <name type="scientific">Parvularcula maris</name>
    <dbReference type="NCBI Taxonomy" id="2965077"/>
    <lineage>
        <taxon>Bacteria</taxon>
        <taxon>Pseudomonadati</taxon>
        <taxon>Pseudomonadota</taxon>
        <taxon>Alphaproteobacteria</taxon>
        <taxon>Parvularculales</taxon>
        <taxon>Parvularculaceae</taxon>
        <taxon>Parvularcula</taxon>
    </lineage>
</organism>
<gene>
    <name evidence="2" type="primary">yaaA</name>
    <name evidence="2" type="ORF">NOG11_08165</name>
</gene>
<dbReference type="Pfam" id="PF03883">
    <property type="entry name" value="H2O2_YaaD"/>
    <property type="match status" value="1"/>
</dbReference>
<evidence type="ECO:0000313" key="3">
    <source>
        <dbReference type="Proteomes" id="UP001142610"/>
    </source>
</evidence>
<dbReference type="PANTHER" id="PTHR30283">
    <property type="entry name" value="PEROXIDE STRESS RESPONSE PROTEIN YAAA"/>
    <property type="match status" value="1"/>
</dbReference>
<dbReference type="GO" id="GO:0033194">
    <property type="term" value="P:response to hydroperoxide"/>
    <property type="evidence" value="ECO:0007669"/>
    <property type="project" value="TreeGrafter"/>
</dbReference>
<dbReference type="InterPro" id="IPR005583">
    <property type="entry name" value="YaaA"/>
</dbReference>
<comment type="caution">
    <text evidence="2">The sequence shown here is derived from an EMBL/GenBank/DDBJ whole genome shotgun (WGS) entry which is preliminary data.</text>
</comment>
<accession>A0A9X2L9C9</accession>
<sequence>MLIVLSPAKNLDFEPADGRLKATEPRFMDQTEKLAGVLKKKSAGQIGQLMGLSEKLSSLNAERYKAFGEQSKKQAILAFNGDVYRGFDAGTLDAEGLHTAQERVRILSGLYGVLRPLDAIEPYRLEMGTKLKVGHGESLYDFWGSRLSESLDKELGGKPLVNCASNEYFKAAKGLKAPVVTCQFKEEKDEQLKTLGLFAKVARGQIARFAVDERLDHPEGLKDFRGGGYRFQPKLSDEKRYVFTRPQPAKKG</sequence>
<evidence type="ECO:0000313" key="2">
    <source>
        <dbReference type="EMBL" id="MCQ8185366.1"/>
    </source>
</evidence>
<dbReference type="AlphaFoldDB" id="A0A9X2L9C9"/>
<proteinExistence type="inferred from homology"/>
<dbReference type="NCBIfam" id="NF002542">
    <property type="entry name" value="PRK02101.1-3"/>
    <property type="match status" value="1"/>
</dbReference>
<dbReference type="EMBL" id="JANIBC010000004">
    <property type="protein sequence ID" value="MCQ8185366.1"/>
    <property type="molecule type" value="Genomic_DNA"/>
</dbReference>
<dbReference type="HAMAP" id="MF_00652">
    <property type="entry name" value="UPF0246"/>
    <property type="match status" value="1"/>
</dbReference>
<dbReference type="PANTHER" id="PTHR30283:SF4">
    <property type="entry name" value="PEROXIDE STRESS RESISTANCE PROTEIN YAAA"/>
    <property type="match status" value="1"/>
</dbReference>
<dbReference type="Proteomes" id="UP001142610">
    <property type="component" value="Unassembled WGS sequence"/>
</dbReference>
<comment type="similarity">
    <text evidence="1">Belongs to the UPF0246 family.</text>
</comment>
<name>A0A9X2L9C9_9PROT</name>
<keyword evidence="3" id="KW-1185">Reference proteome</keyword>
<reference evidence="2" key="1">
    <citation type="submission" date="2022-07" db="EMBL/GenBank/DDBJ databases">
        <title>Parvularcula maris sp. nov., an algicidal bacterium isolated from seawater.</title>
        <authorList>
            <person name="Li F."/>
        </authorList>
    </citation>
    <scope>NUCLEOTIDE SEQUENCE</scope>
    <source>
        <strain evidence="2">BGMRC 0090</strain>
    </source>
</reference>
<protein>
    <recommendedName>
        <fullName evidence="1">UPF0246 protein NOG11_08165</fullName>
    </recommendedName>
</protein>
<dbReference type="GO" id="GO:0005829">
    <property type="term" value="C:cytosol"/>
    <property type="evidence" value="ECO:0007669"/>
    <property type="project" value="TreeGrafter"/>
</dbReference>